<dbReference type="EMBL" id="SMGI01000001">
    <property type="protein sequence ID" value="TCK68752.1"/>
    <property type="molecule type" value="Genomic_DNA"/>
</dbReference>
<dbReference type="RefSeq" id="WP_132702778.1">
    <property type="nucleotide sequence ID" value="NZ_SMGI01000001.1"/>
</dbReference>
<dbReference type="Gene3D" id="2.40.300.10">
    <property type="entry name" value="Head decoration protein D"/>
    <property type="match status" value="1"/>
</dbReference>
<accession>A0A4R1KU83</accession>
<comment type="caution">
    <text evidence="2">The sequence shown here is derived from an EMBL/GenBank/DDBJ whole genome shotgun (WGS) entry which is preliminary data.</text>
</comment>
<protein>
    <recommendedName>
        <fullName evidence="4">Peptidase S74 domain-containing protein</fullName>
    </recommendedName>
</protein>
<evidence type="ECO:0000313" key="2">
    <source>
        <dbReference type="EMBL" id="TCK68752.1"/>
    </source>
</evidence>
<reference evidence="2 3" key="1">
    <citation type="journal article" date="2015" name="Stand. Genomic Sci.">
        <title>Genomic Encyclopedia of Bacterial and Archaeal Type Strains, Phase III: the genomes of soil and plant-associated and newly described type strains.</title>
        <authorList>
            <person name="Whitman W.B."/>
            <person name="Woyke T."/>
            <person name="Klenk H.P."/>
            <person name="Zhou Y."/>
            <person name="Lilburn T.G."/>
            <person name="Beck B.J."/>
            <person name="De Vos P."/>
            <person name="Vandamme P."/>
            <person name="Eisen J.A."/>
            <person name="Garrity G."/>
            <person name="Hugenholtz P."/>
            <person name="Kyrpides N.C."/>
        </authorList>
    </citation>
    <scope>NUCLEOTIDE SEQUENCE [LARGE SCALE GENOMIC DNA]</scope>
    <source>
        <strain evidence="2 3">CECT 8445</strain>
    </source>
</reference>
<evidence type="ECO:0000256" key="1">
    <source>
        <dbReference type="SAM" id="SignalP"/>
    </source>
</evidence>
<name>A0A4R1KU83_9FLAO</name>
<dbReference type="AlphaFoldDB" id="A0A4R1KU83"/>
<dbReference type="Proteomes" id="UP000295714">
    <property type="component" value="Unassembled WGS sequence"/>
</dbReference>
<sequence>MKKLLLIALCICFSTLLFSQTDGISYQAVIIGPDDLELPGVDSQGNYLPNATIAIKFSILDANNDQNNPLFVETRTVDTDEFGRVNLIIGLDNDEFKEINWDGEIKFLRVEIDFEGGTNFEFLSNERLTYLPYVLHRDIKATGTLTVDDRTFLNGELVVEGPANFNDALTVIGDVPSYLSGTLTVDGETNINNAFSVNGQNPTDLSGSLRVGGNANFERDLGVLGLTTLNDLTVTGQASFGDMSVDNLTVNLSSVLNGVTTINGETLIDGQGNQVRITSNLPNQGNTIGNHPLLIDGGNNGLAIRVNGSRSNDTNFITFYDQMSNTPWGRIEGEIPSEFGNNADYEFDQSSLEFDIYDSEIDLGFAIAHQVISGAQLIKASTDFRACIGLGGCLASPGPADIGFAGVELISATAQTVLAALVLDRSNLNKAIYDNNKIIYQGVTYASGAGDYAEYLKREDLNENITYGDIVGLKGGKISKNVIGAERVMVVSYKPIVLGNMPPKDRESEYEKVAFMGQVPVKVYGKVKIGDYIIPSGMNDGTGVAISPEDIRVEQIKHIVGVAWSENNQAISKSMINVAVGINKNDNNPIIKKLENKISIQSQEITELKTQIADIYKALNDIKNGKPLNALNEDESYNELPINNYYNRKYEVAQAEYGEIVYWEITKEDIQKAFDMARKQMVLNGVDVENNYFWNKIDNDPAYKETLITELIDKLDKQLHYHKSVFTKD</sequence>
<gene>
    <name evidence="2" type="ORF">DFQ05_0262</name>
</gene>
<keyword evidence="3" id="KW-1185">Reference proteome</keyword>
<keyword evidence="1" id="KW-0732">Signal</keyword>
<dbReference type="OrthoDB" id="9765957at2"/>
<organism evidence="2 3">
    <name type="scientific">Winogradskyella wandonensis</name>
    <dbReference type="NCBI Taxonomy" id="1442586"/>
    <lineage>
        <taxon>Bacteria</taxon>
        <taxon>Pseudomonadati</taxon>
        <taxon>Bacteroidota</taxon>
        <taxon>Flavobacteriia</taxon>
        <taxon>Flavobacteriales</taxon>
        <taxon>Flavobacteriaceae</taxon>
        <taxon>Winogradskyella</taxon>
    </lineage>
</organism>
<evidence type="ECO:0008006" key="4">
    <source>
        <dbReference type="Google" id="ProtNLM"/>
    </source>
</evidence>
<evidence type="ECO:0000313" key="3">
    <source>
        <dbReference type="Proteomes" id="UP000295714"/>
    </source>
</evidence>
<feature type="chain" id="PRO_5020894782" description="Peptidase S74 domain-containing protein" evidence="1">
    <location>
        <begin position="20"/>
        <end position="729"/>
    </location>
</feature>
<feature type="signal peptide" evidence="1">
    <location>
        <begin position="1"/>
        <end position="19"/>
    </location>
</feature>
<proteinExistence type="predicted"/>